<dbReference type="AlphaFoldDB" id="A0A7X0LTD9"/>
<keyword evidence="2" id="KW-1185">Reference proteome</keyword>
<proteinExistence type="predicted"/>
<protein>
    <submittedName>
        <fullName evidence="1">Uncharacterized protein</fullName>
    </submittedName>
</protein>
<sequence>MTDDLAGAARDAATAAATVRDGSSGGWDYDAYHAAWSAAEDLVAVLGTLDATAEQLLAPARAALVNVYDHVDREGGPFDTDD</sequence>
<accession>A0A7X0LTD9</accession>
<evidence type="ECO:0000313" key="1">
    <source>
        <dbReference type="EMBL" id="MBB6440172.1"/>
    </source>
</evidence>
<reference evidence="1 2" key="1">
    <citation type="submission" date="2020-08" db="EMBL/GenBank/DDBJ databases">
        <title>Genomic Encyclopedia of Type Strains, Phase IV (KMG-IV): sequencing the most valuable type-strain genomes for metagenomic binning, comparative biology and taxonomic classification.</title>
        <authorList>
            <person name="Goeker M."/>
        </authorList>
    </citation>
    <scope>NUCLEOTIDE SEQUENCE [LARGE SCALE GENOMIC DNA]</scope>
    <source>
        <strain evidence="1 2">DSM 40141</strain>
    </source>
</reference>
<dbReference type="EMBL" id="JACHEM010000042">
    <property type="protein sequence ID" value="MBB6440172.1"/>
    <property type="molecule type" value="Genomic_DNA"/>
</dbReference>
<dbReference type="RefSeq" id="WP_185036622.1">
    <property type="nucleotide sequence ID" value="NZ_BNBN01000031.1"/>
</dbReference>
<name>A0A7X0LTD9_9ACTN</name>
<organism evidence="1 2">
    <name type="scientific">Streptomyces candidus</name>
    <dbReference type="NCBI Taxonomy" id="67283"/>
    <lineage>
        <taxon>Bacteria</taxon>
        <taxon>Bacillati</taxon>
        <taxon>Actinomycetota</taxon>
        <taxon>Actinomycetes</taxon>
        <taxon>Kitasatosporales</taxon>
        <taxon>Streptomycetaceae</taxon>
        <taxon>Streptomyces</taxon>
    </lineage>
</organism>
<gene>
    <name evidence="1" type="ORF">HNQ79_006685</name>
</gene>
<evidence type="ECO:0000313" key="2">
    <source>
        <dbReference type="Proteomes" id="UP000540423"/>
    </source>
</evidence>
<dbReference type="Proteomes" id="UP000540423">
    <property type="component" value="Unassembled WGS sequence"/>
</dbReference>
<comment type="caution">
    <text evidence="1">The sequence shown here is derived from an EMBL/GenBank/DDBJ whole genome shotgun (WGS) entry which is preliminary data.</text>
</comment>